<sequence length="290" mass="34197">MWQEEIALTMPYDFDYLLFRMDMDNLNYVDMEKRRVFVPIRISDEKHVVTVTATGTTEAPCFLIEGQLVQRKDDLIARIAAIFAWDQDLNKIGQFFKETDLAVLFDQYPATPLIREFDPFSNLVKTIIHQQLNMSFAQVLTLRFVTTYGEKVDDVWFYPTPELVAKIPYQELQDMQFSRRKAEYVIDTAKKIVDDELDLYSFYDKTDQEVMKELVKIRGIGAWTAQNWLMFSLGRQDHFPSSDIGVQNALKQYFGLDKKPTAQQLEEWNQLWKPYRSYAAMTLWRSIEEP</sequence>
<dbReference type="EC" id="3.2.2.21" evidence="2"/>
<feature type="domain" description="HhH-GPD" evidence="5">
    <location>
        <begin position="128"/>
        <end position="288"/>
    </location>
</feature>
<evidence type="ECO:0000256" key="3">
    <source>
        <dbReference type="ARBA" id="ARBA00022763"/>
    </source>
</evidence>
<dbReference type="RefSeq" id="WP_244720017.1">
    <property type="nucleotide sequence ID" value="NZ_CP095072.1"/>
</dbReference>
<accession>A0ABY4EYZ2</accession>
<evidence type="ECO:0000313" key="6">
    <source>
        <dbReference type="EMBL" id="UOQ48854.1"/>
    </source>
</evidence>
<name>A0ABY4EYZ2_9BACI</name>
<reference evidence="6 7" key="1">
    <citation type="submission" date="2022-04" db="EMBL/GenBank/DDBJ databases">
        <title>Gracilibacillus sp. isolated from saltern.</title>
        <authorList>
            <person name="Won M."/>
            <person name="Lee C.-M."/>
            <person name="Woen H.-Y."/>
            <person name="Kwon S.-W."/>
        </authorList>
    </citation>
    <scope>NUCLEOTIDE SEQUENCE [LARGE SCALE GENOMIC DNA]</scope>
    <source>
        <strain evidence="6 7">SSWR10-1</strain>
    </source>
</reference>
<dbReference type="InterPro" id="IPR051912">
    <property type="entry name" value="Alkylbase_DNA_Glycosylase/TA"/>
</dbReference>
<evidence type="ECO:0000256" key="4">
    <source>
        <dbReference type="ARBA" id="ARBA00023204"/>
    </source>
</evidence>
<dbReference type="CDD" id="cd00056">
    <property type="entry name" value="ENDO3c"/>
    <property type="match status" value="1"/>
</dbReference>
<dbReference type="Pfam" id="PF00730">
    <property type="entry name" value="HhH-GPD"/>
    <property type="match status" value="1"/>
</dbReference>
<dbReference type="EMBL" id="CP095072">
    <property type="protein sequence ID" value="UOQ48854.1"/>
    <property type="molecule type" value="Genomic_DNA"/>
</dbReference>
<keyword evidence="4" id="KW-0234">DNA repair</keyword>
<keyword evidence="7" id="KW-1185">Reference proteome</keyword>
<dbReference type="InterPro" id="IPR003265">
    <property type="entry name" value="HhH-GPD_domain"/>
</dbReference>
<dbReference type="Proteomes" id="UP000831782">
    <property type="component" value="Chromosome"/>
</dbReference>
<proteinExistence type="predicted"/>
<evidence type="ECO:0000256" key="2">
    <source>
        <dbReference type="ARBA" id="ARBA00012000"/>
    </source>
</evidence>
<protein>
    <recommendedName>
        <fullName evidence="2">DNA-3-methyladenine glycosylase II</fullName>
        <ecNumber evidence="2">3.2.2.21</ecNumber>
    </recommendedName>
</protein>
<organism evidence="6 7">
    <name type="scientific">Gracilibacillus caseinilyticus</name>
    <dbReference type="NCBI Taxonomy" id="2932256"/>
    <lineage>
        <taxon>Bacteria</taxon>
        <taxon>Bacillati</taxon>
        <taxon>Bacillota</taxon>
        <taxon>Bacilli</taxon>
        <taxon>Bacillales</taxon>
        <taxon>Bacillaceae</taxon>
        <taxon>Gracilibacillus</taxon>
    </lineage>
</organism>
<evidence type="ECO:0000313" key="7">
    <source>
        <dbReference type="Proteomes" id="UP000831782"/>
    </source>
</evidence>
<comment type="catalytic activity">
    <reaction evidence="1">
        <text>Hydrolysis of alkylated DNA, releasing 3-methyladenine, 3-methylguanine, 7-methylguanine and 7-methyladenine.</text>
        <dbReference type="EC" id="3.2.2.21"/>
    </reaction>
</comment>
<evidence type="ECO:0000256" key="1">
    <source>
        <dbReference type="ARBA" id="ARBA00000086"/>
    </source>
</evidence>
<dbReference type="Gene3D" id="1.10.1670.40">
    <property type="match status" value="1"/>
</dbReference>
<keyword evidence="3" id="KW-0227">DNA damage</keyword>
<dbReference type="PANTHER" id="PTHR43003">
    <property type="entry name" value="DNA-3-METHYLADENINE GLYCOSYLASE"/>
    <property type="match status" value="1"/>
</dbReference>
<gene>
    <name evidence="6" type="ORF">MUN88_01555</name>
</gene>
<evidence type="ECO:0000259" key="5">
    <source>
        <dbReference type="SMART" id="SM00478"/>
    </source>
</evidence>
<dbReference type="InterPro" id="IPR011257">
    <property type="entry name" value="DNA_glycosylase"/>
</dbReference>
<dbReference type="PANTHER" id="PTHR43003:SF5">
    <property type="entry name" value="DNA-3-METHYLADENINE GLYCOSYLASE"/>
    <property type="match status" value="1"/>
</dbReference>
<dbReference type="SMART" id="SM00478">
    <property type="entry name" value="ENDO3c"/>
    <property type="match status" value="1"/>
</dbReference>
<dbReference type="Gene3D" id="1.10.340.30">
    <property type="entry name" value="Hypothetical protein, domain 2"/>
    <property type="match status" value="1"/>
</dbReference>
<dbReference type="SUPFAM" id="SSF48150">
    <property type="entry name" value="DNA-glycosylase"/>
    <property type="match status" value="1"/>
</dbReference>